<evidence type="ECO:0000256" key="2">
    <source>
        <dbReference type="SAM" id="SignalP"/>
    </source>
</evidence>
<feature type="chain" id="PRO_5040723703" evidence="2">
    <location>
        <begin position="17"/>
        <end position="108"/>
    </location>
</feature>
<dbReference type="OrthoDB" id="10384142at2759"/>
<dbReference type="Proteomes" id="UP001165085">
    <property type="component" value="Unassembled WGS sequence"/>
</dbReference>
<feature type="signal peptide" evidence="2">
    <location>
        <begin position="1"/>
        <end position="16"/>
    </location>
</feature>
<evidence type="ECO:0000313" key="4">
    <source>
        <dbReference type="Proteomes" id="UP001165085"/>
    </source>
</evidence>
<accession>A0A9W7A6A6</accession>
<name>A0A9W7A6A6_9STRA</name>
<evidence type="ECO:0000256" key="1">
    <source>
        <dbReference type="SAM" id="Phobius"/>
    </source>
</evidence>
<keyword evidence="2" id="KW-0732">Signal</keyword>
<gene>
    <name evidence="3" type="ORF">TrST_g11298</name>
</gene>
<keyword evidence="1" id="KW-1133">Transmembrane helix</keyword>
<sequence length="108" mass="12420">MSTLILLLSLLESASAWGTRAAKKGRPAKSRMNGVLIIVKATALVGGVFVFYYAFFKVVARINRTPFGEWIKKVSWSLVGERMVEWLKSNRRREEERVGRKIDWDKMD</sequence>
<comment type="caution">
    <text evidence="3">The sequence shown here is derived from an EMBL/GenBank/DDBJ whole genome shotgun (WGS) entry which is preliminary data.</text>
</comment>
<keyword evidence="1" id="KW-0472">Membrane</keyword>
<dbReference type="EMBL" id="BRXY01000079">
    <property type="protein sequence ID" value="GMH62709.1"/>
    <property type="molecule type" value="Genomic_DNA"/>
</dbReference>
<keyword evidence="4" id="KW-1185">Reference proteome</keyword>
<reference evidence="4" key="1">
    <citation type="journal article" date="2023" name="Commun. Biol.">
        <title>Genome analysis of Parmales, the sister group of diatoms, reveals the evolutionary specialization of diatoms from phago-mixotrophs to photoautotrophs.</title>
        <authorList>
            <person name="Ban H."/>
            <person name="Sato S."/>
            <person name="Yoshikawa S."/>
            <person name="Yamada K."/>
            <person name="Nakamura Y."/>
            <person name="Ichinomiya M."/>
            <person name="Sato N."/>
            <person name="Blanc-Mathieu R."/>
            <person name="Endo H."/>
            <person name="Kuwata A."/>
            <person name="Ogata H."/>
        </authorList>
    </citation>
    <scope>NUCLEOTIDE SEQUENCE [LARGE SCALE GENOMIC DNA]</scope>
    <source>
        <strain evidence="4">NIES 3701</strain>
    </source>
</reference>
<organism evidence="3 4">
    <name type="scientific">Triparma strigata</name>
    <dbReference type="NCBI Taxonomy" id="1606541"/>
    <lineage>
        <taxon>Eukaryota</taxon>
        <taxon>Sar</taxon>
        <taxon>Stramenopiles</taxon>
        <taxon>Ochrophyta</taxon>
        <taxon>Bolidophyceae</taxon>
        <taxon>Parmales</taxon>
        <taxon>Triparmaceae</taxon>
        <taxon>Triparma</taxon>
    </lineage>
</organism>
<feature type="transmembrane region" description="Helical" evidence="1">
    <location>
        <begin position="34"/>
        <end position="55"/>
    </location>
</feature>
<dbReference type="AlphaFoldDB" id="A0A9W7A6A6"/>
<evidence type="ECO:0000313" key="3">
    <source>
        <dbReference type="EMBL" id="GMH62709.1"/>
    </source>
</evidence>
<proteinExistence type="predicted"/>
<keyword evidence="1" id="KW-0812">Transmembrane</keyword>
<protein>
    <submittedName>
        <fullName evidence="3">Uncharacterized protein</fullName>
    </submittedName>
</protein>